<dbReference type="Pfam" id="PF01329">
    <property type="entry name" value="Pterin_4a"/>
    <property type="match status" value="1"/>
</dbReference>
<sequence>MMRLTDEEVQSLLQKIEGWRLLEQRWIARKYRFQDYLQEIEFVRQIAAISEEANHHPFISIDYKLITVKISSWRAKGLTKLDFELVKKYDEVYEKMKWYRGRRENDAFKMDSM</sequence>
<comment type="caution">
    <text evidence="5">The sequence shown here is derived from an EMBL/GenBank/DDBJ whole genome shotgun (WGS) entry which is preliminary data.</text>
</comment>
<name>A0A7V9Z2K6_9BACL</name>
<dbReference type="Gene3D" id="3.30.1360.20">
    <property type="entry name" value="Transcriptional coactivator/pterin dehydratase"/>
    <property type="match status" value="1"/>
</dbReference>
<evidence type="ECO:0000256" key="1">
    <source>
        <dbReference type="ARBA" id="ARBA00001554"/>
    </source>
</evidence>
<evidence type="ECO:0000256" key="4">
    <source>
        <dbReference type="ARBA" id="ARBA00023239"/>
    </source>
</evidence>
<accession>A0A7V9Z2K6</accession>
<protein>
    <recommendedName>
        <fullName evidence="3">4a-hydroxytetrahydrobiopterin dehydratase</fullName>
        <ecNumber evidence="3">4.2.1.96</ecNumber>
    </recommendedName>
</protein>
<dbReference type="SUPFAM" id="SSF55248">
    <property type="entry name" value="PCD-like"/>
    <property type="match status" value="1"/>
</dbReference>
<gene>
    <name evidence="5" type="ORF">HNQ85_003239</name>
</gene>
<dbReference type="PANTHER" id="PTHR12599">
    <property type="entry name" value="PTERIN-4-ALPHA-CARBINOLAMINE DEHYDRATASE"/>
    <property type="match status" value="1"/>
</dbReference>
<evidence type="ECO:0000313" key="6">
    <source>
        <dbReference type="Proteomes" id="UP000580891"/>
    </source>
</evidence>
<dbReference type="GO" id="GO:0006729">
    <property type="term" value="P:tetrahydrobiopterin biosynthetic process"/>
    <property type="evidence" value="ECO:0007669"/>
    <property type="project" value="InterPro"/>
</dbReference>
<dbReference type="InterPro" id="IPR036428">
    <property type="entry name" value="PCD_sf"/>
</dbReference>
<organism evidence="5 6">
    <name type="scientific">[Anoxybacillus] calidus</name>
    <dbReference type="NCBI Taxonomy" id="575178"/>
    <lineage>
        <taxon>Bacteria</taxon>
        <taxon>Bacillati</taxon>
        <taxon>Bacillota</taxon>
        <taxon>Bacilli</taxon>
        <taxon>Bacillales</taxon>
        <taxon>Anoxybacillaceae</taxon>
        <taxon>Paranoxybacillus</taxon>
    </lineage>
</organism>
<dbReference type="EC" id="4.2.1.96" evidence="3"/>
<reference evidence="5 6" key="1">
    <citation type="submission" date="2020-07" db="EMBL/GenBank/DDBJ databases">
        <title>Genomic Encyclopedia of Type Strains, Phase IV (KMG-IV): sequencing the most valuable type-strain genomes for metagenomic binning, comparative biology and taxonomic classification.</title>
        <authorList>
            <person name="Goeker M."/>
        </authorList>
    </citation>
    <scope>NUCLEOTIDE SEQUENCE [LARGE SCALE GENOMIC DNA]</scope>
    <source>
        <strain evidence="5 6">DSM 25220</strain>
    </source>
</reference>
<comment type="catalytic activity">
    <reaction evidence="1">
        <text>(4aS,6R)-4a-hydroxy-L-erythro-5,6,7,8-tetrahydrobiopterin = (6R)-L-erythro-6,7-dihydrobiopterin + H2O</text>
        <dbReference type="Rhea" id="RHEA:11920"/>
        <dbReference type="ChEBI" id="CHEBI:15377"/>
        <dbReference type="ChEBI" id="CHEBI:15642"/>
        <dbReference type="ChEBI" id="CHEBI:43120"/>
        <dbReference type="EC" id="4.2.1.96"/>
    </reaction>
</comment>
<dbReference type="CDD" id="cd00488">
    <property type="entry name" value="PCD_DCoH"/>
    <property type="match status" value="1"/>
</dbReference>
<keyword evidence="4 5" id="KW-0456">Lyase</keyword>
<dbReference type="EMBL" id="JACDUU010000010">
    <property type="protein sequence ID" value="MBA2872924.1"/>
    <property type="molecule type" value="Genomic_DNA"/>
</dbReference>
<comment type="similarity">
    <text evidence="2">Belongs to the pterin-4-alpha-carbinolamine dehydratase family.</text>
</comment>
<evidence type="ECO:0000313" key="5">
    <source>
        <dbReference type="EMBL" id="MBA2872924.1"/>
    </source>
</evidence>
<dbReference type="AlphaFoldDB" id="A0A7V9Z2K6"/>
<dbReference type="InterPro" id="IPR001533">
    <property type="entry name" value="Pterin_deHydtase"/>
</dbReference>
<dbReference type="GO" id="GO:0008124">
    <property type="term" value="F:4-alpha-hydroxytetrahydrobiopterin dehydratase activity"/>
    <property type="evidence" value="ECO:0007669"/>
    <property type="project" value="UniProtKB-EC"/>
</dbReference>
<keyword evidence="6" id="KW-1185">Reference proteome</keyword>
<dbReference type="PANTHER" id="PTHR12599:SF0">
    <property type="entry name" value="PTERIN-4-ALPHA-CARBINOLAMINE DEHYDRATASE"/>
    <property type="match status" value="1"/>
</dbReference>
<proteinExistence type="inferred from homology"/>
<dbReference type="Proteomes" id="UP000580891">
    <property type="component" value="Unassembled WGS sequence"/>
</dbReference>
<evidence type="ECO:0000256" key="2">
    <source>
        <dbReference type="ARBA" id="ARBA00006472"/>
    </source>
</evidence>
<evidence type="ECO:0000256" key="3">
    <source>
        <dbReference type="ARBA" id="ARBA00013252"/>
    </source>
</evidence>